<reference evidence="2 3" key="1">
    <citation type="submission" date="2015-04" db="EMBL/GenBank/DDBJ databases">
        <authorList>
            <person name="Syromyatnikov M.Y."/>
            <person name="Popov V.N."/>
        </authorList>
    </citation>
    <scope>NUCLEOTIDE SEQUENCE [LARGE SCALE GENOMIC DNA]</scope>
    <source>
        <strain evidence="2">WF-38-12</strain>
    </source>
</reference>
<dbReference type="Pfam" id="PF04681">
    <property type="entry name" value="Bys1"/>
    <property type="match status" value="1"/>
</dbReference>
<protein>
    <recommendedName>
        <fullName evidence="4">BYS1 domain protein</fullName>
    </recommendedName>
</protein>
<feature type="chain" id="PRO_5006711093" description="BYS1 domain protein" evidence="1">
    <location>
        <begin position="19"/>
        <end position="171"/>
    </location>
</feature>
<evidence type="ECO:0008006" key="4">
    <source>
        <dbReference type="Google" id="ProtNLM"/>
    </source>
</evidence>
<evidence type="ECO:0000256" key="1">
    <source>
        <dbReference type="SAM" id="SignalP"/>
    </source>
</evidence>
<name>A0A0U1LMA8_TALIS</name>
<dbReference type="PANTHER" id="PTHR36195:SF4">
    <property type="entry name" value="DOMAIN PROTEIN, PUTATIVE (AFU_ORTHOLOGUE AFUA_5G01990)-RELATED"/>
    <property type="match status" value="1"/>
</dbReference>
<keyword evidence="3" id="KW-1185">Reference proteome</keyword>
<dbReference type="PANTHER" id="PTHR36195">
    <property type="entry name" value="DOMAIN PROTEIN, PUTATIVE (AFU_ORTHOLOGUE AFUA_5G01990)-RELATED-RELATED"/>
    <property type="match status" value="1"/>
</dbReference>
<evidence type="ECO:0000313" key="3">
    <source>
        <dbReference type="Proteomes" id="UP000054383"/>
    </source>
</evidence>
<dbReference type="STRING" id="28573.A0A0U1LMA8"/>
<dbReference type="OMA" id="CGAIEWA"/>
<feature type="signal peptide" evidence="1">
    <location>
        <begin position="1"/>
        <end position="18"/>
    </location>
</feature>
<keyword evidence="1" id="KW-0732">Signal</keyword>
<accession>A0A0U1LMA8</accession>
<proteinExistence type="predicted"/>
<organism evidence="2 3">
    <name type="scientific">Talaromyces islandicus</name>
    <name type="common">Penicillium islandicum</name>
    <dbReference type="NCBI Taxonomy" id="28573"/>
    <lineage>
        <taxon>Eukaryota</taxon>
        <taxon>Fungi</taxon>
        <taxon>Dikarya</taxon>
        <taxon>Ascomycota</taxon>
        <taxon>Pezizomycotina</taxon>
        <taxon>Eurotiomycetes</taxon>
        <taxon>Eurotiomycetidae</taxon>
        <taxon>Eurotiales</taxon>
        <taxon>Trichocomaceae</taxon>
        <taxon>Talaromyces</taxon>
        <taxon>Talaromyces sect. Islandici</taxon>
    </lineage>
</organism>
<dbReference type="InterPro" id="IPR006771">
    <property type="entry name" value="CetA-like"/>
</dbReference>
<dbReference type="EMBL" id="CVMT01000001">
    <property type="protein sequence ID" value="CRG84100.1"/>
    <property type="molecule type" value="Genomic_DNA"/>
</dbReference>
<dbReference type="AlphaFoldDB" id="A0A0U1LMA8"/>
<sequence>MKTILLALTSILIPLTHAVGNAIILNNCNETTVYVWSVGSSIGKTQTLHRGENFTEEFHYDSTSGGITLKLTTERGGIYQNSPETDYSYTLDTNTTSVWYDISDVNGDPFANNTVALIPDSDACESFVWQDGVPPSGIHTASCNADGDVKLILCQGSEFSVGMEEAGDWYL</sequence>
<evidence type="ECO:0000313" key="2">
    <source>
        <dbReference type="EMBL" id="CRG84100.1"/>
    </source>
</evidence>
<dbReference type="OrthoDB" id="3682664at2759"/>
<gene>
    <name evidence="2" type="ORF">PISL3812_01433</name>
</gene>
<dbReference type="Proteomes" id="UP000054383">
    <property type="component" value="Unassembled WGS sequence"/>
</dbReference>